<protein>
    <recommendedName>
        <fullName evidence="4">Gibberellin regulated protein</fullName>
    </recommendedName>
</protein>
<evidence type="ECO:0008006" key="4">
    <source>
        <dbReference type="Google" id="ProtNLM"/>
    </source>
</evidence>
<dbReference type="PANTHER" id="PTHR23201:SF52">
    <property type="entry name" value="OS05G0376800 PROTEIN"/>
    <property type="match status" value="1"/>
</dbReference>
<dbReference type="OMA" id="VICAQAT"/>
<comment type="caution">
    <text evidence="3">The sequence shown here is derived from an EMBL/GenBank/DDBJ whole genome shotgun (WGS) entry which is preliminary data.</text>
</comment>
<feature type="compositionally biased region" description="Polar residues" evidence="2">
    <location>
        <begin position="94"/>
        <end position="109"/>
    </location>
</feature>
<dbReference type="KEGG" id="dcr:108224995"/>
<feature type="region of interest" description="Disordered" evidence="2">
    <location>
        <begin position="38"/>
        <end position="121"/>
    </location>
</feature>
<sequence>MNNHSMNLQKAMARKPIFGTVFIGIVLLLLGDFNQALTTESPAPQPQPPQTELPPTEPSPTQPSPTEPSPTEPSPTEPSPTQPSPTEPYPIHPSPTQHHLTHPSPTQHSPDLPMNGGTPGSLRPEDCGPRCMGRCAKTAFKKPCMFFCRKCCAKCLCVPPGTYGNKHMCPCYNNWKTKRGGPKCP</sequence>
<dbReference type="Pfam" id="PF02704">
    <property type="entry name" value="GASA"/>
    <property type="match status" value="1"/>
</dbReference>
<organism evidence="3">
    <name type="scientific">Daucus carota subsp. sativus</name>
    <name type="common">Carrot</name>
    <dbReference type="NCBI Taxonomy" id="79200"/>
    <lineage>
        <taxon>Eukaryota</taxon>
        <taxon>Viridiplantae</taxon>
        <taxon>Streptophyta</taxon>
        <taxon>Embryophyta</taxon>
        <taxon>Tracheophyta</taxon>
        <taxon>Spermatophyta</taxon>
        <taxon>Magnoliopsida</taxon>
        <taxon>eudicotyledons</taxon>
        <taxon>Gunneridae</taxon>
        <taxon>Pentapetalae</taxon>
        <taxon>asterids</taxon>
        <taxon>campanulids</taxon>
        <taxon>Apiales</taxon>
        <taxon>Apiaceae</taxon>
        <taxon>Apioideae</taxon>
        <taxon>Scandiceae</taxon>
        <taxon>Daucinae</taxon>
        <taxon>Daucus</taxon>
        <taxon>Daucus sect. Daucus</taxon>
    </lineage>
</organism>
<comment type="similarity">
    <text evidence="1">Belongs to the GASA family.</text>
</comment>
<gene>
    <name evidence="3" type="ORF">DCAR_020529</name>
</gene>
<dbReference type="PANTHER" id="PTHR23201">
    <property type="entry name" value="EXTENSIN, PROLINE-RICH PROTEIN"/>
    <property type="match status" value="1"/>
</dbReference>
<name>A0A164WQH5_DAUCS</name>
<dbReference type="InterPro" id="IPR003854">
    <property type="entry name" value="GASA"/>
</dbReference>
<reference evidence="3" key="1">
    <citation type="journal article" date="2016" name="Nat. Genet.">
        <title>A high-quality carrot genome assembly provides new insights into carotenoid accumulation and asterid genome evolution.</title>
        <authorList>
            <person name="Iorizzo M."/>
            <person name="Ellison S."/>
            <person name="Senalik D."/>
            <person name="Zeng P."/>
            <person name="Satapoomin P."/>
            <person name="Huang J."/>
            <person name="Bowman M."/>
            <person name="Iovene M."/>
            <person name="Sanseverino W."/>
            <person name="Cavagnaro P."/>
            <person name="Yildiz M."/>
            <person name="Macko-Podgorni A."/>
            <person name="Moranska E."/>
            <person name="Grzebelus E."/>
            <person name="Grzebelus D."/>
            <person name="Ashrafi H."/>
            <person name="Zheng Z."/>
            <person name="Cheng S."/>
            <person name="Spooner D."/>
            <person name="Van Deynze A."/>
            <person name="Simon P."/>
        </authorList>
    </citation>
    <scope>NUCLEOTIDE SEQUENCE [LARGE SCALE GENOMIC DNA]</scope>
    <source>
        <tissue evidence="3">Leaf</tissue>
    </source>
</reference>
<dbReference type="Gramene" id="KZM92106">
    <property type="protein sequence ID" value="KZM92106"/>
    <property type="gene ID" value="DCAR_020529"/>
</dbReference>
<evidence type="ECO:0000256" key="2">
    <source>
        <dbReference type="SAM" id="MobiDB-lite"/>
    </source>
</evidence>
<dbReference type="AlphaFoldDB" id="A0A164WQH5"/>
<proteinExistence type="inferred from homology"/>
<accession>A0A164WQH5</accession>
<dbReference type="EMBL" id="LNRQ01000006">
    <property type="protein sequence ID" value="KZM92106.1"/>
    <property type="molecule type" value="Genomic_DNA"/>
</dbReference>
<feature type="compositionally biased region" description="Pro residues" evidence="2">
    <location>
        <begin position="43"/>
        <end position="93"/>
    </location>
</feature>
<evidence type="ECO:0000313" key="3">
    <source>
        <dbReference type="EMBL" id="KZM92106.1"/>
    </source>
</evidence>
<evidence type="ECO:0000256" key="1">
    <source>
        <dbReference type="ARBA" id="ARBA00010582"/>
    </source>
</evidence>